<keyword evidence="3" id="KW-0653">Protein transport</keyword>
<gene>
    <name evidence="6" type="ORF">JHT90_14635</name>
</gene>
<accession>A0A974NF11</accession>
<dbReference type="RefSeq" id="WP_201092373.1">
    <property type="nucleotide sequence ID" value="NZ_CP067393.1"/>
</dbReference>
<keyword evidence="1" id="KW-0732">Signal</keyword>
<dbReference type="EMBL" id="CP067393">
    <property type="protein sequence ID" value="QQP85586.1"/>
    <property type="molecule type" value="Genomic_DNA"/>
</dbReference>
<evidence type="ECO:0000256" key="1">
    <source>
        <dbReference type="ARBA" id="ARBA00022729"/>
    </source>
</evidence>
<sequence length="631" mass="72894">MVITTNKTLPLLIILIVSFICPLTQAKPQHAMTMYGEPSKYPADFKHFAYVNPDAPKGGTLRLASYGGFDSFNGFIPKGQVADYVGLIYDTLTIQSYDEPNTIYGLVAEKIDKAPDSSWVRFYLRKEAKFHDGHPITAEDVAFTFDILKSDGRPFFRQYYADVSKVIVENKHQILFRFKVKNNRELPMIIGQLPILPKHWWQDKDFTVTNLIPPLGSGPYKIGKVKANASIEYERVEDWWAKDLAVVKGFYNFDKIIIDYYRDMSVALEAFKAGQFDFNLEYSAKSWAIGYEGTALKEGKLIKKELTNHNTANIQALAFNLRRPIFQDKKVRQAISLLFDFEWSNRQLFYNSYKRISSYFENSEMAAHELPTEKELTILEPFRGQVPDEVFTTVFTAPQSDGSGIIREQQRKAYQLLQEAGYEIKNGKMVDKEGQQLKFEFLMHQANLERVLLPFKNNLAEIGIDMEIRRVDTSQFINRIRSHDFDMVSYIWGQSTSPGNEQRNYWSSSSADVVGSQNILGLKDPVVDKLVEQLIQTDSRESLILHARALDRVLQWGYYVVWNYYTDKWRIAYWNKFGQPEIAPDYDYGLFTWWALDTEPKKDNTMQQNPKNPTTQPASKTEQPTTEQVGK</sequence>
<proteinExistence type="predicted"/>
<name>A0A974NF11_9GAMM</name>
<feature type="region of interest" description="Disordered" evidence="4">
    <location>
        <begin position="601"/>
        <end position="631"/>
    </location>
</feature>
<evidence type="ECO:0000256" key="3">
    <source>
        <dbReference type="ARBA" id="ARBA00022927"/>
    </source>
</evidence>
<dbReference type="GO" id="GO:0015031">
    <property type="term" value="P:protein transport"/>
    <property type="evidence" value="ECO:0007669"/>
    <property type="project" value="UniProtKB-KW"/>
</dbReference>
<dbReference type="GO" id="GO:1904680">
    <property type="term" value="F:peptide transmembrane transporter activity"/>
    <property type="evidence" value="ECO:0007669"/>
    <property type="project" value="TreeGrafter"/>
</dbReference>
<feature type="domain" description="Solute-binding protein family 5" evidence="5">
    <location>
        <begin position="103"/>
        <end position="510"/>
    </location>
</feature>
<dbReference type="FunFam" id="3.10.105.10:FF:000005">
    <property type="entry name" value="ABC transporter substrate-binding protein"/>
    <property type="match status" value="1"/>
</dbReference>
<keyword evidence="7" id="KW-1185">Reference proteome</keyword>
<dbReference type="InterPro" id="IPR039424">
    <property type="entry name" value="SBP_5"/>
</dbReference>
<keyword evidence="3" id="KW-0813">Transport</keyword>
<dbReference type="InterPro" id="IPR030678">
    <property type="entry name" value="Peptide/Ni-bd"/>
</dbReference>
<dbReference type="SUPFAM" id="SSF53850">
    <property type="entry name" value="Periplasmic binding protein-like II"/>
    <property type="match status" value="1"/>
</dbReference>
<dbReference type="Pfam" id="PF00496">
    <property type="entry name" value="SBP_bac_5"/>
    <property type="match status" value="1"/>
</dbReference>
<dbReference type="GO" id="GO:0043190">
    <property type="term" value="C:ATP-binding cassette (ABC) transporter complex"/>
    <property type="evidence" value="ECO:0007669"/>
    <property type="project" value="InterPro"/>
</dbReference>
<keyword evidence="2" id="KW-0571">Peptide transport</keyword>
<evidence type="ECO:0000256" key="4">
    <source>
        <dbReference type="SAM" id="MobiDB-lite"/>
    </source>
</evidence>
<protein>
    <submittedName>
        <fullName evidence="6">ABC transporter substrate-binding protein</fullName>
    </submittedName>
</protein>
<dbReference type="KEGG" id="eaz:JHT90_14635"/>
<dbReference type="PANTHER" id="PTHR30290">
    <property type="entry name" value="PERIPLASMIC BINDING COMPONENT OF ABC TRANSPORTER"/>
    <property type="match status" value="1"/>
</dbReference>
<evidence type="ECO:0000256" key="2">
    <source>
        <dbReference type="ARBA" id="ARBA00022856"/>
    </source>
</evidence>
<evidence type="ECO:0000259" key="5">
    <source>
        <dbReference type="Pfam" id="PF00496"/>
    </source>
</evidence>
<dbReference type="AlphaFoldDB" id="A0A974NF11"/>
<dbReference type="GO" id="GO:0030288">
    <property type="term" value="C:outer membrane-bounded periplasmic space"/>
    <property type="evidence" value="ECO:0007669"/>
    <property type="project" value="TreeGrafter"/>
</dbReference>
<dbReference type="CDD" id="cd08497">
    <property type="entry name" value="MbnE-like"/>
    <property type="match status" value="1"/>
</dbReference>
<dbReference type="PANTHER" id="PTHR30290:SF64">
    <property type="entry name" value="ABC TRANSPORTER PERIPLASMIC BINDING PROTEIN"/>
    <property type="match status" value="1"/>
</dbReference>
<evidence type="ECO:0000313" key="6">
    <source>
        <dbReference type="EMBL" id="QQP85586.1"/>
    </source>
</evidence>
<dbReference type="Proteomes" id="UP000595278">
    <property type="component" value="Chromosome"/>
</dbReference>
<dbReference type="PIRSF" id="PIRSF002741">
    <property type="entry name" value="MppA"/>
    <property type="match status" value="1"/>
</dbReference>
<dbReference type="GO" id="GO:0042884">
    <property type="term" value="P:microcin transport"/>
    <property type="evidence" value="ECO:0007669"/>
    <property type="project" value="TreeGrafter"/>
</dbReference>
<organism evidence="6 7">
    <name type="scientific">Entomomonas asaccharolytica</name>
    <dbReference type="NCBI Taxonomy" id="2785331"/>
    <lineage>
        <taxon>Bacteria</taxon>
        <taxon>Pseudomonadati</taxon>
        <taxon>Pseudomonadota</taxon>
        <taxon>Gammaproteobacteria</taxon>
        <taxon>Pseudomonadales</taxon>
        <taxon>Pseudomonadaceae</taxon>
        <taxon>Entomomonas</taxon>
    </lineage>
</organism>
<reference evidence="6 7" key="1">
    <citation type="submission" date="2021-01" db="EMBL/GenBank/DDBJ databases">
        <title>Entomomonas sp. F2A isolated from a house cricket (Acheta domesticus).</title>
        <authorList>
            <person name="Spergser J."/>
            <person name="Busse H.-J."/>
        </authorList>
    </citation>
    <scope>NUCLEOTIDE SEQUENCE [LARGE SCALE GENOMIC DNA]</scope>
    <source>
        <strain evidence="6 7">F2A</strain>
    </source>
</reference>
<dbReference type="InterPro" id="IPR000914">
    <property type="entry name" value="SBP_5_dom"/>
</dbReference>
<dbReference type="Gene3D" id="3.10.105.10">
    <property type="entry name" value="Dipeptide-binding Protein, Domain 3"/>
    <property type="match status" value="1"/>
</dbReference>
<dbReference type="GO" id="GO:0015833">
    <property type="term" value="P:peptide transport"/>
    <property type="evidence" value="ECO:0007669"/>
    <property type="project" value="UniProtKB-KW"/>
</dbReference>
<feature type="compositionally biased region" description="Polar residues" evidence="4">
    <location>
        <begin position="605"/>
        <end position="631"/>
    </location>
</feature>
<dbReference type="Gene3D" id="3.40.190.10">
    <property type="entry name" value="Periplasmic binding protein-like II"/>
    <property type="match status" value="1"/>
</dbReference>
<evidence type="ECO:0000313" key="7">
    <source>
        <dbReference type="Proteomes" id="UP000595278"/>
    </source>
</evidence>